<dbReference type="InterPro" id="IPR027417">
    <property type="entry name" value="P-loop_NTPase"/>
</dbReference>
<protein>
    <submittedName>
        <fullName evidence="12">ABC transporter ATP-binding protein</fullName>
    </submittedName>
</protein>
<feature type="transmembrane region" description="Helical" evidence="9">
    <location>
        <begin position="31"/>
        <end position="54"/>
    </location>
</feature>
<feature type="compositionally biased region" description="Basic residues" evidence="8">
    <location>
        <begin position="151"/>
        <end position="164"/>
    </location>
</feature>
<feature type="transmembrane region" description="Helical" evidence="9">
    <location>
        <begin position="60"/>
        <end position="84"/>
    </location>
</feature>
<dbReference type="Gene3D" id="1.20.1560.10">
    <property type="entry name" value="ABC transporter type 1, transmembrane domain"/>
    <property type="match status" value="2"/>
</dbReference>
<dbReference type="InterPro" id="IPR011527">
    <property type="entry name" value="ABC1_TM_dom"/>
</dbReference>
<evidence type="ECO:0000256" key="3">
    <source>
        <dbReference type="ARBA" id="ARBA00022692"/>
    </source>
</evidence>
<evidence type="ECO:0000256" key="2">
    <source>
        <dbReference type="ARBA" id="ARBA00022448"/>
    </source>
</evidence>
<feature type="transmembrane region" description="Helical" evidence="9">
    <location>
        <begin position="600"/>
        <end position="617"/>
    </location>
</feature>
<dbReference type="Proteomes" id="UP000051574">
    <property type="component" value="Unassembled WGS sequence"/>
</dbReference>
<keyword evidence="2" id="KW-0813">Transport</keyword>
<dbReference type="Pfam" id="PF00664">
    <property type="entry name" value="ABC_membrane"/>
    <property type="match status" value="1"/>
</dbReference>
<dbReference type="CDD" id="cd03250">
    <property type="entry name" value="ABCC_MRP_domain1"/>
    <property type="match status" value="1"/>
</dbReference>
<dbReference type="GO" id="GO:0140359">
    <property type="term" value="F:ABC-type transporter activity"/>
    <property type="evidence" value="ECO:0007669"/>
    <property type="project" value="InterPro"/>
</dbReference>
<keyword evidence="13" id="KW-1185">Reference proteome</keyword>
<dbReference type="OrthoDB" id="6500128at2759"/>
<dbReference type="PROSITE" id="PS50893">
    <property type="entry name" value="ABC_TRANSPORTER_2"/>
    <property type="match status" value="2"/>
</dbReference>
<comment type="subcellular location">
    <subcellularLocation>
        <location evidence="1">Membrane</location>
        <topology evidence="1">Multi-pass membrane protein</topology>
    </subcellularLocation>
</comment>
<dbReference type="PROSITE" id="PS00211">
    <property type="entry name" value="ABC_TRANSPORTER_1"/>
    <property type="match status" value="2"/>
</dbReference>
<feature type="transmembrane region" description="Helical" evidence="9">
    <location>
        <begin position="438"/>
        <end position="456"/>
    </location>
</feature>
<dbReference type="InterPro" id="IPR036640">
    <property type="entry name" value="ABC1_TM_sf"/>
</dbReference>
<dbReference type="CDD" id="cd03244">
    <property type="entry name" value="ABCC_MRP_domain2"/>
    <property type="match status" value="1"/>
</dbReference>
<feature type="domain" description="ABC transmembrane type-1" evidence="11">
    <location>
        <begin position="1"/>
        <end position="89"/>
    </location>
</feature>
<dbReference type="PANTHER" id="PTHR24223">
    <property type="entry name" value="ATP-BINDING CASSETTE SUB-FAMILY C"/>
    <property type="match status" value="1"/>
</dbReference>
<dbReference type="SUPFAM" id="SSF52540">
    <property type="entry name" value="P-loop containing nucleoside triphosphate hydrolases"/>
    <property type="match status" value="2"/>
</dbReference>
<reference evidence="12 13" key="1">
    <citation type="submission" date="2015-09" db="EMBL/GenBank/DDBJ databases">
        <title>Draft genome of the scarab beetle Oryctes borbonicus.</title>
        <authorList>
            <person name="Meyer J.M."/>
            <person name="Markov G.V."/>
            <person name="Baskaran P."/>
            <person name="Herrmann M."/>
            <person name="Sommer R.J."/>
            <person name="Roedelsperger C."/>
        </authorList>
    </citation>
    <scope>NUCLEOTIDE SEQUENCE [LARGE SCALE GENOMIC DNA]</scope>
    <source>
        <strain evidence="12">OB123</strain>
        <tissue evidence="12">Whole animal</tissue>
    </source>
</reference>
<dbReference type="GO" id="GO:0005524">
    <property type="term" value="F:ATP binding"/>
    <property type="evidence" value="ECO:0007669"/>
    <property type="project" value="UniProtKB-KW"/>
</dbReference>
<evidence type="ECO:0000256" key="5">
    <source>
        <dbReference type="ARBA" id="ARBA00022840"/>
    </source>
</evidence>
<accession>A0A0T6BCA3</accession>
<dbReference type="FunFam" id="3.40.50.300:FF:000997">
    <property type="entry name" value="Multidrug resistance-associated protein 1"/>
    <property type="match status" value="1"/>
</dbReference>
<dbReference type="InterPro" id="IPR003439">
    <property type="entry name" value="ABC_transporter-like_ATP-bd"/>
</dbReference>
<evidence type="ECO:0000256" key="1">
    <source>
        <dbReference type="ARBA" id="ARBA00004141"/>
    </source>
</evidence>
<feature type="transmembrane region" description="Helical" evidence="9">
    <location>
        <begin position="693"/>
        <end position="712"/>
    </location>
</feature>
<evidence type="ECO:0000259" key="11">
    <source>
        <dbReference type="PROSITE" id="PS50929"/>
    </source>
</evidence>
<evidence type="ECO:0000256" key="6">
    <source>
        <dbReference type="ARBA" id="ARBA00022989"/>
    </source>
</evidence>
<dbReference type="PANTHER" id="PTHR24223:SF330">
    <property type="entry name" value="ATP-BINDING CASSETTE SUB-FAMILY C MEMBER 10"/>
    <property type="match status" value="1"/>
</dbReference>
<gene>
    <name evidence="12" type="ORF">AMK59_1755</name>
</gene>
<feature type="domain" description="ABC transporter" evidence="10">
    <location>
        <begin position="154"/>
        <end position="391"/>
    </location>
</feature>
<dbReference type="FunFam" id="1.20.1560.10:FF:000113">
    <property type="entry name" value="ABC transporter, putative"/>
    <property type="match status" value="1"/>
</dbReference>
<dbReference type="CDD" id="cd18605">
    <property type="entry name" value="ABC_6TM_MRP7_D2_like"/>
    <property type="match status" value="1"/>
</dbReference>
<evidence type="ECO:0000256" key="9">
    <source>
        <dbReference type="SAM" id="Phobius"/>
    </source>
</evidence>
<keyword evidence="4" id="KW-0547">Nucleotide-binding</keyword>
<dbReference type="AlphaFoldDB" id="A0A0T6BCA3"/>
<evidence type="ECO:0000256" key="8">
    <source>
        <dbReference type="SAM" id="MobiDB-lite"/>
    </source>
</evidence>
<feature type="transmembrane region" description="Helical" evidence="9">
    <location>
        <begin position="718"/>
        <end position="738"/>
    </location>
</feature>
<dbReference type="GO" id="GO:0016020">
    <property type="term" value="C:membrane"/>
    <property type="evidence" value="ECO:0007669"/>
    <property type="project" value="UniProtKB-SubCell"/>
</dbReference>
<evidence type="ECO:0000313" key="12">
    <source>
        <dbReference type="EMBL" id="KRT84878.1"/>
    </source>
</evidence>
<comment type="caution">
    <text evidence="12">The sequence shown here is derived from an EMBL/GenBank/DDBJ whole genome shotgun (WGS) entry which is preliminary data.</text>
</comment>
<feature type="transmembrane region" description="Helical" evidence="9">
    <location>
        <begin position="504"/>
        <end position="536"/>
    </location>
</feature>
<dbReference type="InterPro" id="IPR050173">
    <property type="entry name" value="ABC_transporter_C-like"/>
</dbReference>
<feature type="domain" description="ABC transmembrane type-1" evidence="11">
    <location>
        <begin position="445"/>
        <end position="746"/>
    </location>
</feature>
<organism evidence="12 13">
    <name type="scientific">Oryctes borbonicus</name>
    <dbReference type="NCBI Taxonomy" id="1629725"/>
    <lineage>
        <taxon>Eukaryota</taxon>
        <taxon>Metazoa</taxon>
        <taxon>Ecdysozoa</taxon>
        <taxon>Arthropoda</taxon>
        <taxon>Hexapoda</taxon>
        <taxon>Insecta</taxon>
        <taxon>Pterygota</taxon>
        <taxon>Neoptera</taxon>
        <taxon>Endopterygota</taxon>
        <taxon>Coleoptera</taxon>
        <taxon>Polyphaga</taxon>
        <taxon>Scarabaeiformia</taxon>
        <taxon>Scarabaeidae</taxon>
        <taxon>Dynastinae</taxon>
        <taxon>Oryctes</taxon>
    </lineage>
</organism>
<name>A0A0T6BCA3_9SCAR</name>
<dbReference type="InterPro" id="IPR003593">
    <property type="entry name" value="AAA+_ATPase"/>
</dbReference>
<keyword evidence="5 12" id="KW-0067">ATP-binding</keyword>
<feature type="non-terminal residue" evidence="12">
    <location>
        <position position="1"/>
    </location>
</feature>
<keyword evidence="6 9" id="KW-1133">Transmembrane helix</keyword>
<dbReference type="FunFam" id="3.40.50.300:FF:000630">
    <property type="entry name" value="ATP-binding cassette (ABC) transporter, putative"/>
    <property type="match status" value="1"/>
</dbReference>
<dbReference type="SUPFAM" id="SSF90123">
    <property type="entry name" value="ABC transporter transmembrane region"/>
    <property type="match status" value="2"/>
</dbReference>
<evidence type="ECO:0000256" key="4">
    <source>
        <dbReference type="ARBA" id="ARBA00022741"/>
    </source>
</evidence>
<proteinExistence type="predicted"/>
<keyword evidence="7 9" id="KW-0472">Membrane</keyword>
<dbReference type="SMART" id="SM00382">
    <property type="entry name" value="AAA"/>
    <property type="match status" value="2"/>
</dbReference>
<evidence type="ECO:0000259" key="10">
    <source>
        <dbReference type="PROSITE" id="PS50893"/>
    </source>
</evidence>
<dbReference type="PROSITE" id="PS50929">
    <property type="entry name" value="ABC_TM1F"/>
    <property type="match status" value="2"/>
</dbReference>
<dbReference type="EMBL" id="LJIG01002062">
    <property type="protein sequence ID" value="KRT84878.1"/>
    <property type="molecule type" value="Genomic_DNA"/>
</dbReference>
<dbReference type="Gene3D" id="3.40.50.300">
    <property type="entry name" value="P-loop containing nucleotide triphosphate hydrolases"/>
    <property type="match status" value="2"/>
</dbReference>
<feature type="region of interest" description="Disordered" evidence="8">
    <location>
        <begin position="151"/>
        <end position="176"/>
    </location>
</feature>
<dbReference type="Pfam" id="PF00005">
    <property type="entry name" value="ABC_tran"/>
    <property type="match status" value="2"/>
</dbReference>
<sequence length="1017" mass="113468">HVWEDHFMRLVTKYRDLELKYLKWRKYLDALCVYFWATTPVLISILTLLTYIALGNQLTAATVFTSIALLNMLIAPLNAFPWVLNGLAEAWVSLTRIQKLLDLPDMDLDSYYSQNLTEDNQNLDIVVKDGKFSWNKALTAEEKQKLHAVRQRRVKDRGVGKRSKNNSESSPEDETEQIREFSLNSINLNVHKGEFLGIIGTVGSGKSSIFSAIMAELTKQNGQIAVSDLNSGFAVVTQQPWLQRGTIKENILFGKNYDESKYVEVLTACCLTEDLEQLPGGDLTGVGEGGMTVSGGQKARIALARAIYQDKQIYLLDDIISAVDAKVARQIFQNCIMGILRHKTRILCTHHVRYLMHADKIVVMENGVIQQQGKPGDVLQSIDDALPIDLELSESISTSTPLDSIKLEDTNPDDSLLNEEVRETGTVHFNVYSSYWKAIGHFLSFAILISITMMQFSRNMTDWWLSRWVTSSENGNTTNLSYVQEMQPQDMDNVSDSSSMKYYVLIYILLACLNSIFTLFRAFLFALGGITAASTVHKSLLKSIMKAKLTFFDISPLGRILNRFSSDTYTVDDSLPFILNILLAQFFGLLGSVVITIYGLPWLCMVLVPLIPVYHWLQNSYRLTSRELKRLSSVTLSPIYSHFNESLQGLAIIRAFRTTARFKRDNEQNVEENQKTQLASQAAGQWLGLRLQFIGVAMVTGVVLIAVIQHQFDVADPGLVGLAITYALSITGLLNGVVNAFTETEREMIAVERVNQYIEEVQSESASCVVDPPYAWPSQGVVVFDNVMLNYREHLAPSLKGVSFKTRPAEKIGVVGRTGAGKSSLFAALFRLCEISSGTITIDSVKISSISLTALRSRLSCIPQDPFLFSGTVRENLDPLNEYREPEIWSAINNANLISAVRRLGGLDAEVSAGGANFSAGQKQLLCLARALLHNAKILCIDEATANIDQATDRQIQCTLRSAFRKSTVITIAHRVQTVVDYDRVLVMGDGSVLEFDKPDTLLDDPSSYFYRLVHSE</sequence>
<dbReference type="GO" id="GO:0016887">
    <property type="term" value="F:ATP hydrolysis activity"/>
    <property type="evidence" value="ECO:0007669"/>
    <property type="project" value="InterPro"/>
</dbReference>
<dbReference type="InterPro" id="IPR017871">
    <property type="entry name" value="ABC_transporter-like_CS"/>
</dbReference>
<evidence type="ECO:0000256" key="7">
    <source>
        <dbReference type="ARBA" id="ARBA00023136"/>
    </source>
</evidence>
<keyword evidence="3 9" id="KW-0812">Transmembrane</keyword>
<feature type="domain" description="ABC transporter" evidence="10">
    <location>
        <begin position="782"/>
        <end position="1015"/>
    </location>
</feature>
<evidence type="ECO:0000313" key="13">
    <source>
        <dbReference type="Proteomes" id="UP000051574"/>
    </source>
</evidence>